<organism evidence="3">
    <name type="scientific">Anopheles darlingi</name>
    <name type="common">Mosquito</name>
    <dbReference type="NCBI Taxonomy" id="43151"/>
    <lineage>
        <taxon>Eukaryota</taxon>
        <taxon>Metazoa</taxon>
        <taxon>Ecdysozoa</taxon>
        <taxon>Arthropoda</taxon>
        <taxon>Hexapoda</taxon>
        <taxon>Insecta</taxon>
        <taxon>Pterygota</taxon>
        <taxon>Neoptera</taxon>
        <taxon>Endopterygota</taxon>
        <taxon>Diptera</taxon>
        <taxon>Nematocera</taxon>
        <taxon>Culicoidea</taxon>
        <taxon>Culicidae</taxon>
        <taxon>Anophelinae</taxon>
        <taxon>Anopheles</taxon>
    </lineage>
</organism>
<feature type="signal peptide" evidence="2">
    <location>
        <begin position="1"/>
        <end position="18"/>
    </location>
</feature>
<evidence type="ECO:0008006" key="4">
    <source>
        <dbReference type="Google" id="ProtNLM"/>
    </source>
</evidence>
<keyword evidence="1" id="KW-0812">Transmembrane</keyword>
<evidence type="ECO:0000313" key="3">
    <source>
        <dbReference type="EMBL" id="MBW75532.1"/>
    </source>
</evidence>
<keyword evidence="2" id="KW-0732">Signal</keyword>
<proteinExistence type="predicted"/>
<sequence>MIFFFIVCFFITPPSVRTSSNTSGCSTIVVSSIGRDLLGRSTSIFSYCSSSVLFTSRLSNRSITSSVSSFVLMTLTFFFFGLVSSFICSNDGVCSSITVIVVSAGLSSSCTVTISICSSC</sequence>
<dbReference type="AlphaFoldDB" id="A0A2M4DD70"/>
<dbReference type="EMBL" id="GGFL01011354">
    <property type="protein sequence ID" value="MBW75532.1"/>
    <property type="molecule type" value="Transcribed_RNA"/>
</dbReference>
<accession>A0A2M4DD70</accession>
<name>A0A2M4DD70_ANODA</name>
<feature type="chain" id="PRO_5014740316" description="Secreted protein" evidence="2">
    <location>
        <begin position="19"/>
        <end position="120"/>
    </location>
</feature>
<protein>
    <recommendedName>
        <fullName evidence="4">Secreted protein</fullName>
    </recommendedName>
</protein>
<evidence type="ECO:0000256" key="2">
    <source>
        <dbReference type="SAM" id="SignalP"/>
    </source>
</evidence>
<reference evidence="3" key="1">
    <citation type="submission" date="2018-01" db="EMBL/GenBank/DDBJ databases">
        <title>An insight into the sialome of Amazonian anophelines.</title>
        <authorList>
            <person name="Ribeiro J.M."/>
            <person name="Scarpassa V."/>
            <person name="Calvo E."/>
        </authorList>
    </citation>
    <scope>NUCLEOTIDE SEQUENCE</scope>
</reference>
<keyword evidence="1" id="KW-1133">Transmembrane helix</keyword>
<keyword evidence="1" id="KW-0472">Membrane</keyword>
<feature type="transmembrane region" description="Helical" evidence="1">
    <location>
        <begin position="67"/>
        <end position="87"/>
    </location>
</feature>
<evidence type="ECO:0000256" key="1">
    <source>
        <dbReference type="SAM" id="Phobius"/>
    </source>
</evidence>